<dbReference type="Proteomes" id="UP000320231">
    <property type="component" value="Chromosome"/>
</dbReference>
<accession>A0A455UFT8</accession>
<evidence type="ECO:0000256" key="1">
    <source>
        <dbReference type="SAM" id="Coils"/>
    </source>
</evidence>
<evidence type="ECO:0000313" key="3">
    <source>
        <dbReference type="Proteomes" id="UP000320231"/>
    </source>
</evidence>
<feature type="coiled-coil region" evidence="1">
    <location>
        <begin position="30"/>
        <end position="64"/>
    </location>
</feature>
<dbReference type="KEGG" id="hsr:HSBAA_64480"/>
<keyword evidence="1" id="KW-0175">Coiled coil</keyword>
<sequence length="73" mass="8140">MENAQQALEAVEQVLADPELYTDSARKTELTKTLSQQAEIKARLDEAERQWLSAEESLEAMEAELLASEETTG</sequence>
<reference evidence="2 3" key="1">
    <citation type="journal article" date="2019" name="Microbiol. Resour. Announc.">
        <title>Complete Genome Sequence of Halomonas sulfidaeris Strain Esulfide1 Isolated from a Metal Sulfide Rock at a Depth of 2,200 Meters, Obtained Using Nanopore Sequencing.</title>
        <authorList>
            <person name="Saito M."/>
            <person name="Nishigata A."/>
            <person name="Galipon J."/>
            <person name="Arakawa K."/>
        </authorList>
    </citation>
    <scope>NUCLEOTIDE SEQUENCE [LARGE SCALE GENOMIC DNA]</scope>
    <source>
        <strain evidence="2 3">ATCC BAA-803</strain>
    </source>
</reference>
<dbReference type="EMBL" id="AP019514">
    <property type="protein sequence ID" value="BBI65142.1"/>
    <property type="molecule type" value="Genomic_DNA"/>
</dbReference>
<proteinExistence type="predicted"/>
<gene>
    <name evidence="2" type="ORF">HSBAA_64480</name>
</gene>
<protein>
    <recommendedName>
        <fullName evidence="4">ABC transporter Uup C-terminal domain-containing protein</fullName>
    </recommendedName>
</protein>
<evidence type="ECO:0000313" key="2">
    <source>
        <dbReference type="EMBL" id="BBI65142.1"/>
    </source>
</evidence>
<evidence type="ECO:0008006" key="4">
    <source>
        <dbReference type="Google" id="ProtNLM"/>
    </source>
</evidence>
<name>A0A455UFT8_9GAMM</name>
<dbReference type="AlphaFoldDB" id="A0A455UFT8"/>
<organism evidence="2 3">
    <name type="scientific">Vreelandella sulfidaeris</name>
    <dbReference type="NCBI Taxonomy" id="115553"/>
    <lineage>
        <taxon>Bacteria</taxon>
        <taxon>Pseudomonadati</taxon>
        <taxon>Pseudomonadota</taxon>
        <taxon>Gammaproteobacteria</taxon>
        <taxon>Oceanospirillales</taxon>
        <taxon>Halomonadaceae</taxon>
        <taxon>Vreelandella</taxon>
    </lineage>
</organism>